<keyword evidence="2" id="KW-1185">Reference proteome</keyword>
<comment type="caution">
    <text evidence="1">The sequence shown here is derived from an EMBL/GenBank/DDBJ whole genome shotgun (WGS) entry which is preliminary data.</text>
</comment>
<name>A0ACC3TS87_9ASCO</name>
<evidence type="ECO:0000313" key="2">
    <source>
        <dbReference type="Proteomes" id="UP001489719"/>
    </source>
</evidence>
<dbReference type="Proteomes" id="UP001489719">
    <property type="component" value="Unassembled WGS sequence"/>
</dbReference>
<protein>
    <submittedName>
        <fullName evidence="1">Uncharacterized protein</fullName>
    </submittedName>
</protein>
<accession>A0ACC3TS87</accession>
<dbReference type="EMBL" id="MU970067">
    <property type="protein sequence ID" value="KAK9323003.1"/>
    <property type="molecule type" value="Genomic_DNA"/>
</dbReference>
<sequence length="317" mass="35608">MQLKARGTKPLPESSTPTPHNRMKFRRHKHSSRTIKGSRRQRQHSPPVVKKKLDSNAEDSGKVGKPKKKVRRKKEEVGGNTPRAFAELMSRLNGEKFAKGAAEETGQNGEVDKKGMDSEARKKRTRLEATVAAEKKAESDAKKRDELKMQEGESFADFTRRVNEALPIVRARSGVPSREAVRKLKKREIAEANGQTPLRAKKKKGTSAEEGEEDNDDGEDYSDEEAEERRYMELKAKRSGSPDPWKKLSRAPPPKFGEIAAAPPVLIPPSKKLLNVPKKAGPLSQRLALEAERQRVIGEYRVMVERKQRKLRPDGAV</sequence>
<evidence type="ECO:0000313" key="1">
    <source>
        <dbReference type="EMBL" id="KAK9323003.1"/>
    </source>
</evidence>
<reference evidence="2" key="1">
    <citation type="journal article" date="2024" name="Front. Bioeng. Biotechnol.">
        <title>Genome-scale model development and genomic sequencing of the oleaginous clade Lipomyces.</title>
        <authorList>
            <person name="Czajka J.J."/>
            <person name="Han Y."/>
            <person name="Kim J."/>
            <person name="Mondo S.J."/>
            <person name="Hofstad B.A."/>
            <person name="Robles A."/>
            <person name="Haridas S."/>
            <person name="Riley R."/>
            <person name="LaButti K."/>
            <person name="Pangilinan J."/>
            <person name="Andreopoulos W."/>
            <person name="Lipzen A."/>
            <person name="Yan J."/>
            <person name="Wang M."/>
            <person name="Ng V."/>
            <person name="Grigoriev I.V."/>
            <person name="Spatafora J.W."/>
            <person name="Magnuson J.K."/>
            <person name="Baker S.E."/>
            <person name="Pomraning K.R."/>
        </authorList>
    </citation>
    <scope>NUCLEOTIDE SEQUENCE [LARGE SCALE GENOMIC DNA]</scope>
    <source>
        <strain evidence="2">CBS 10300</strain>
    </source>
</reference>
<gene>
    <name evidence="1" type="ORF">V1517DRAFT_321590</name>
</gene>
<organism evidence="1 2">
    <name type="scientific">Lipomyces orientalis</name>
    <dbReference type="NCBI Taxonomy" id="1233043"/>
    <lineage>
        <taxon>Eukaryota</taxon>
        <taxon>Fungi</taxon>
        <taxon>Dikarya</taxon>
        <taxon>Ascomycota</taxon>
        <taxon>Saccharomycotina</taxon>
        <taxon>Lipomycetes</taxon>
        <taxon>Lipomycetales</taxon>
        <taxon>Lipomycetaceae</taxon>
        <taxon>Lipomyces</taxon>
    </lineage>
</organism>
<proteinExistence type="predicted"/>